<keyword evidence="6" id="KW-0732">Signal</keyword>
<dbReference type="PANTHER" id="PTHR32552:SF89">
    <property type="entry name" value="CATECHOLATE SIDEROPHORE RECEPTOR FIU"/>
    <property type="match status" value="1"/>
</dbReference>
<protein>
    <submittedName>
        <fullName evidence="16">TonB-dependent receptor</fullName>
    </submittedName>
</protein>
<accession>A0ABT1W121</accession>
<feature type="domain" description="TonB-dependent receptor-like beta-barrel" evidence="14">
    <location>
        <begin position="241"/>
        <end position="696"/>
    </location>
</feature>
<dbReference type="Gene3D" id="2.40.170.20">
    <property type="entry name" value="TonB-dependent receptor, beta-barrel domain"/>
    <property type="match status" value="1"/>
</dbReference>
<comment type="caution">
    <text evidence="16">The sequence shown here is derived from an EMBL/GenBank/DDBJ whole genome shotgun (WGS) entry which is preliminary data.</text>
</comment>
<evidence type="ECO:0000256" key="13">
    <source>
        <dbReference type="RuleBase" id="RU003357"/>
    </source>
</evidence>
<evidence type="ECO:0000259" key="14">
    <source>
        <dbReference type="Pfam" id="PF00593"/>
    </source>
</evidence>
<comment type="similarity">
    <text evidence="12 13">Belongs to the TonB-dependent receptor family.</text>
</comment>
<proteinExistence type="inferred from homology"/>
<evidence type="ECO:0000256" key="6">
    <source>
        <dbReference type="ARBA" id="ARBA00022729"/>
    </source>
</evidence>
<keyword evidence="3 12" id="KW-1134">Transmembrane beta strand</keyword>
<evidence type="ECO:0000256" key="5">
    <source>
        <dbReference type="ARBA" id="ARBA00022692"/>
    </source>
</evidence>
<dbReference type="InterPro" id="IPR036942">
    <property type="entry name" value="Beta-barrel_TonB_sf"/>
</dbReference>
<dbReference type="InterPro" id="IPR012910">
    <property type="entry name" value="Plug_dom"/>
</dbReference>
<comment type="subcellular location">
    <subcellularLocation>
        <location evidence="1 12">Cell outer membrane</location>
        <topology evidence="1 12">Multi-pass membrane protein</topology>
    </subcellularLocation>
</comment>
<keyword evidence="9 13" id="KW-0798">TonB box</keyword>
<dbReference type="EMBL" id="JAMZEJ010000010">
    <property type="protein sequence ID" value="MCQ8242296.1"/>
    <property type="molecule type" value="Genomic_DNA"/>
</dbReference>
<sequence length="747" mass="81020">MPAAIAQDDPDAEAVTVRGSTQRDAIGGGLMLRQEAPKSVSSVTSAYIAKQAPSSNPYQLLKLLPGANAVSADPYGMTTGNLTVRGLNSDQIGFTLDGASLNDIGTYSAFPTEWVDSENLSRITLEQGSANLDTPVIGASGGIVEMRLRDPSMKAGGLVNLSYGSYHTDREFIRLDSGEIGRSGVRAFVSYSRIYEPHFRGPGEDHKQHVDFKALKDWRNGSTSEVALTFDDSVKTSYRSPSLAQWQTLGRDFNYDASFSPGDTNFYKLHQTPYRVIIVTAPQHVVLGSRASLDITPYFYFNGGSLAGASVLSESGFYWGSRRVSLDLNNNGSTRDKVLVYSPSITPYVYRPGVVSKLNYSWGRHHLVVGDWYEWSATRLLNPYSPVGANGGAADEWGQFADAKLSNGVRVASYDNYTETQVNSLFLGDRFEATSHLTLEAGFKETMVNRTGYNYLPGAQYRTELNDAESLPTIAARYRFDDRNQLFADVATNFRTPTLNALYSSYSATTGAVTTAANPSQKAEYAISEELGYRYQGDLVNGTVTLFNYNFTNRQVATQAIVNGAQVTQNINAGGQTSRGVDAEIGLRPFHHFRPYVSAEYLHATIDNDYQVGADALPTAGKRAVRAPEFQGAIGLDYDQGNFFGNLSLKYTGRQFSTFTNDQAMPAFVTADIAFGYRLPTVHGLKPELRLNLINVGDNSYLSGVAGVAASSRATTGVHGTTIAAQGTPTYYVGGGFAALLTASCGF</sequence>
<evidence type="ECO:0000259" key="15">
    <source>
        <dbReference type="Pfam" id="PF07715"/>
    </source>
</evidence>
<evidence type="ECO:0000256" key="4">
    <source>
        <dbReference type="ARBA" id="ARBA00022496"/>
    </source>
</evidence>
<keyword evidence="16" id="KW-0675">Receptor</keyword>
<keyword evidence="7" id="KW-0408">Iron</keyword>
<evidence type="ECO:0000256" key="7">
    <source>
        <dbReference type="ARBA" id="ARBA00023004"/>
    </source>
</evidence>
<dbReference type="Gene3D" id="2.170.130.10">
    <property type="entry name" value="TonB-dependent receptor, plug domain"/>
    <property type="match status" value="1"/>
</dbReference>
<evidence type="ECO:0000313" key="16">
    <source>
        <dbReference type="EMBL" id="MCQ8242296.1"/>
    </source>
</evidence>
<keyword evidence="4" id="KW-0410">Iron transport</keyword>
<evidence type="ECO:0000256" key="3">
    <source>
        <dbReference type="ARBA" id="ARBA00022452"/>
    </source>
</evidence>
<evidence type="ECO:0000256" key="8">
    <source>
        <dbReference type="ARBA" id="ARBA00023065"/>
    </source>
</evidence>
<keyword evidence="2 12" id="KW-0813">Transport</keyword>
<dbReference type="Pfam" id="PF00593">
    <property type="entry name" value="TonB_dep_Rec_b-barrel"/>
    <property type="match status" value="1"/>
</dbReference>
<keyword evidence="11 12" id="KW-0998">Cell outer membrane</keyword>
<dbReference type="InterPro" id="IPR039426">
    <property type="entry name" value="TonB-dep_rcpt-like"/>
</dbReference>
<evidence type="ECO:0000256" key="11">
    <source>
        <dbReference type="ARBA" id="ARBA00023237"/>
    </source>
</evidence>
<evidence type="ECO:0000256" key="10">
    <source>
        <dbReference type="ARBA" id="ARBA00023136"/>
    </source>
</evidence>
<dbReference type="RefSeq" id="WP_422921048.1">
    <property type="nucleotide sequence ID" value="NZ_JAMZEJ010000010.1"/>
</dbReference>
<name>A0ABT1W121_9PROT</name>
<dbReference type="InterPro" id="IPR000531">
    <property type="entry name" value="Beta-barrel_TonB"/>
</dbReference>
<organism evidence="16 17">
    <name type="scientific">Rhizosaccharibacter radicis</name>
    <dbReference type="NCBI Taxonomy" id="2782605"/>
    <lineage>
        <taxon>Bacteria</taxon>
        <taxon>Pseudomonadati</taxon>
        <taxon>Pseudomonadota</taxon>
        <taxon>Alphaproteobacteria</taxon>
        <taxon>Acetobacterales</taxon>
        <taxon>Acetobacteraceae</taxon>
        <taxon>Rhizosaccharibacter</taxon>
    </lineage>
</organism>
<keyword evidence="8" id="KW-0406">Ion transport</keyword>
<dbReference type="PROSITE" id="PS52016">
    <property type="entry name" value="TONB_DEPENDENT_REC_3"/>
    <property type="match status" value="1"/>
</dbReference>
<dbReference type="InterPro" id="IPR037066">
    <property type="entry name" value="Plug_dom_sf"/>
</dbReference>
<evidence type="ECO:0000313" key="17">
    <source>
        <dbReference type="Proteomes" id="UP001524547"/>
    </source>
</evidence>
<keyword evidence="10 12" id="KW-0472">Membrane</keyword>
<dbReference type="PANTHER" id="PTHR32552">
    <property type="entry name" value="FERRICHROME IRON RECEPTOR-RELATED"/>
    <property type="match status" value="1"/>
</dbReference>
<dbReference type="Pfam" id="PF07715">
    <property type="entry name" value="Plug"/>
    <property type="match status" value="1"/>
</dbReference>
<keyword evidence="17" id="KW-1185">Reference proteome</keyword>
<gene>
    <name evidence="16" type="ORF">NFI88_15795</name>
</gene>
<dbReference type="Proteomes" id="UP001524547">
    <property type="component" value="Unassembled WGS sequence"/>
</dbReference>
<evidence type="ECO:0000256" key="1">
    <source>
        <dbReference type="ARBA" id="ARBA00004571"/>
    </source>
</evidence>
<reference evidence="16 17" key="1">
    <citation type="submission" date="2022-06" db="EMBL/GenBank/DDBJ databases">
        <title>Rhizosaccharibacter gen. nov. sp. nov. KSS12, endophytic bacteria isolated from sugarcane.</title>
        <authorList>
            <person name="Pitiwittayakul N."/>
        </authorList>
    </citation>
    <scope>NUCLEOTIDE SEQUENCE [LARGE SCALE GENOMIC DNA]</scope>
    <source>
        <strain evidence="16 17">KSS12</strain>
    </source>
</reference>
<feature type="domain" description="TonB-dependent receptor plug" evidence="15">
    <location>
        <begin position="34"/>
        <end position="132"/>
    </location>
</feature>
<evidence type="ECO:0000256" key="2">
    <source>
        <dbReference type="ARBA" id="ARBA00022448"/>
    </source>
</evidence>
<keyword evidence="5 12" id="KW-0812">Transmembrane</keyword>
<evidence type="ECO:0000256" key="9">
    <source>
        <dbReference type="ARBA" id="ARBA00023077"/>
    </source>
</evidence>
<dbReference type="SUPFAM" id="SSF56935">
    <property type="entry name" value="Porins"/>
    <property type="match status" value="1"/>
</dbReference>
<evidence type="ECO:0000256" key="12">
    <source>
        <dbReference type="PROSITE-ProRule" id="PRU01360"/>
    </source>
</evidence>